<dbReference type="RefSeq" id="WP_244673537.1">
    <property type="nucleotide sequence ID" value="NZ_CP095046.1"/>
</dbReference>
<sequence>MTFPTFFPPSRPVVLEAYRPDWAGEYQQLAARLQQAAGPTIVRLDHIGSTAVPGLCAKDVIDVQLTVASLEEAAGNLTGVLRQAGFRQGESWQYDIFHALPAASPELRKLYMREPEGERRMHLHIREAARFNARFALLCRDYLRAQDPARQEYALLKQRAAHLFPTSIDGYLFLKEPVFHLLYQAAELWAEKTGWRLPAPQ</sequence>
<dbReference type="PANTHER" id="PTHR34822:SF1">
    <property type="entry name" value="GRPB FAMILY PROTEIN"/>
    <property type="match status" value="1"/>
</dbReference>
<dbReference type="Gene3D" id="3.30.460.10">
    <property type="entry name" value="Beta Polymerase, domain 2"/>
    <property type="match status" value="1"/>
</dbReference>
<keyword evidence="2" id="KW-1185">Reference proteome</keyword>
<dbReference type="InterPro" id="IPR007344">
    <property type="entry name" value="GrpB/CoaE"/>
</dbReference>
<dbReference type="InterPro" id="IPR043519">
    <property type="entry name" value="NT_sf"/>
</dbReference>
<name>A0A8T9Q4U2_9BACT</name>
<gene>
    <name evidence="1" type="ORF">MUN79_15190</name>
</gene>
<organism evidence="1 2">
    <name type="scientific">Hymenobacter cellulosilyticus</name>
    <dbReference type="NCBI Taxonomy" id="2932248"/>
    <lineage>
        <taxon>Bacteria</taxon>
        <taxon>Pseudomonadati</taxon>
        <taxon>Bacteroidota</taxon>
        <taxon>Cytophagia</taxon>
        <taxon>Cytophagales</taxon>
        <taxon>Hymenobacteraceae</taxon>
        <taxon>Hymenobacter</taxon>
    </lineage>
</organism>
<proteinExistence type="predicted"/>
<dbReference type="PANTHER" id="PTHR34822">
    <property type="entry name" value="GRPB DOMAIN PROTEIN (AFU_ORTHOLOGUE AFUA_1G01530)"/>
    <property type="match status" value="1"/>
</dbReference>
<evidence type="ECO:0000313" key="2">
    <source>
        <dbReference type="Proteomes" id="UP000831796"/>
    </source>
</evidence>
<accession>A0A8T9Q4U2</accession>
<protein>
    <submittedName>
        <fullName evidence="1">GrpB family protein</fullName>
    </submittedName>
</protein>
<dbReference type="AlphaFoldDB" id="A0A8T9Q4U2"/>
<dbReference type="Proteomes" id="UP000831796">
    <property type="component" value="Chromosome"/>
</dbReference>
<evidence type="ECO:0000313" key="1">
    <source>
        <dbReference type="EMBL" id="UOQ70113.1"/>
    </source>
</evidence>
<dbReference type="KEGG" id="hcu:MUN79_15190"/>
<dbReference type="SUPFAM" id="SSF81301">
    <property type="entry name" value="Nucleotidyltransferase"/>
    <property type="match status" value="1"/>
</dbReference>
<reference evidence="1" key="1">
    <citation type="submission" date="2022-04" db="EMBL/GenBank/DDBJ databases">
        <title>Hymenobacter sp. isolated from the air.</title>
        <authorList>
            <person name="Won M."/>
            <person name="Lee C.-M."/>
            <person name="Woen H.-Y."/>
            <person name="Kwon S.-W."/>
        </authorList>
    </citation>
    <scope>NUCLEOTIDE SEQUENCE</scope>
    <source>
        <strain evidence="1">5116S-3</strain>
    </source>
</reference>
<dbReference type="Pfam" id="PF04229">
    <property type="entry name" value="GrpB"/>
    <property type="match status" value="1"/>
</dbReference>
<dbReference type="EMBL" id="CP095046">
    <property type="protein sequence ID" value="UOQ70113.1"/>
    <property type="molecule type" value="Genomic_DNA"/>
</dbReference>